<dbReference type="RefSeq" id="WP_174513845.1">
    <property type="nucleotide sequence ID" value="NZ_CABFMQ020000131.1"/>
</dbReference>
<organism evidence="1 2">
    <name type="scientific">Methylocella tundrae</name>
    <dbReference type="NCBI Taxonomy" id="227605"/>
    <lineage>
        <taxon>Bacteria</taxon>
        <taxon>Pseudomonadati</taxon>
        <taxon>Pseudomonadota</taxon>
        <taxon>Alphaproteobacteria</taxon>
        <taxon>Hyphomicrobiales</taxon>
        <taxon>Beijerinckiaceae</taxon>
        <taxon>Methylocella</taxon>
    </lineage>
</organism>
<accession>A0A8B6MB44</accession>
<evidence type="ECO:0000313" key="2">
    <source>
        <dbReference type="Proteomes" id="UP000485880"/>
    </source>
</evidence>
<sequence length="127" mass="14361">MSHYRQTVTQKYTGLQRHKFKQQRISSAGTEKIYEIGGSDLMGEVFTVEIRGTNPICEGIVDVLSLRGFVRAIRDTYRKSDMLERTLTRTINSNGSIARAFLDAEEQNKSIAKATVDAGKQENERCE</sequence>
<dbReference type="AlphaFoldDB" id="A0A8B6MB44"/>
<proteinExistence type="predicted"/>
<protein>
    <submittedName>
        <fullName evidence="1">Uncharacterized protein</fullName>
    </submittedName>
</protein>
<reference evidence="1 2" key="1">
    <citation type="submission" date="2019-05" db="EMBL/GenBank/DDBJ databases">
        <authorList>
            <person name="Farhan Ul Haque M."/>
        </authorList>
    </citation>
    <scope>NUCLEOTIDE SEQUENCE [LARGE SCALE GENOMIC DNA]</scope>
    <source>
        <strain evidence="1">2</strain>
    </source>
</reference>
<evidence type="ECO:0000313" key="1">
    <source>
        <dbReference type="EMBL" id="VTZ52210.1"/>
    </source>
</evidence>
<dbReference type="Proteomes" id="UP000485880">
    <property type="component" value="Unassembled WGS sequence"/>
</dbReference>
<dbReference type="EMBL" id="CABFMQ020000131">
    <property type="protein sequence ID" value="VTZ52210.1"/>
    <property type="molecule type" value="Genomic_DNA"/>
</dbReference>
<gene>
    <name evidence="1" type="ORF">MPC4_70098</name>
</gene>
<name>A0A8B6MB44_METTU</name>
<comment type="caution">
    <text evidence="1">The sequence shown here is derived from an EMBL/GenBank/DDBJ whole genome shotgun (WGS) entry which is preliminary data.</text>
</comment>
<keyword evidence="2" id="KW-1185">Reference proteome</keyword>